<reference evidence="3 4" key="1">
    <citation type="journal article" date="2020" name="Nat. Commun.">
        <title>Donkey genomes provide new insights into domestication and selection for coat color.</title>
        <authorList>
            <person name="Wang"/>
            <person name="C."/>
            <person name="Li"/>
            <person name="H."/>
            <person name="Guo"/>
            <person name="Y."/>
            <person name="Huang"/>
            <person name="J."/>
            <person name="Sun"/>
            <person name="Y."/>
            <person name="Min"/>
            <person name="J."/>
            <person name="Wang"/>
            <person name="J."/>
            <person name="Fang"/>
            <person name="X."/>
            <person name="Zhao"/>
            <person name="Z."/>
            <person name="Wang"/>
            <person name="S."/>
            <person name="Zhang"/>
            <person name="Y."/>
            <person name="Liu"/>
            <person name="Q."/>
            <person name="Jiang"/>
            <person name="Q."/>
            <person name="Wang"/>
            <person name="X."/>
            <person name="Guo"/>
            <person name="Y."/>
            <person name="Yang"/>
            <person name="C."/>
            <person name="Wang"/>
            <person name="Y."/>
            <person name="Tian"/>
            <person name="F."/>
            <person name="Zhuang"/>
            <person name="G."/>
            <person name="Fan"/>
            <person name="Y."/>
            <person name="Gao"/>
            <person name="Q."/>
            <person name="Li"/>
            <person name="Y."/>
            <person name="Ju"/>
            <person name="Z."/>
            <person name="Li"/>
            <person name="J."/>
            <person name="Li"/>
            <person name="R."/>
            <person name="Hou"/>
            <person name="M."/>
            <person name="Yang"/>
            <person name="G."/>
            <person name="Liu"/>
            <person name="G."/>
            <person name="Liu"/>
            <person name="W."/>
            <person name="Guo"/>
            <person name="J."/>
            <person name="Pan"/>
            <person name="S."/>
            <person name="Fan"/>
            <person name="G."/>
            <person name="Zhang"/>
            <person name="W."/>
            <person name="Zhang"/>
            <person name="R."/>
            <person name="Yu"/>
            <person name="J."/>
            <person name="Zhang"/>
            <person name="X."/>
            <person name="Yin"/>
            <person name="Q."/>
            <person name="Ji"/>
            <person name="C."/>
            <person name="Jin"/>
            <person name="Y."/>
            <person name="Yue"/>
            <person name="G."/>
            <person name="Liu"/>
            <person name="M."/>
            <person name="Xu"/>
            <person name="J."/>
            <person name="Liu"/>
            <person name="S."/>
            <person name="Jordana"/>
            <person name="J."/>
            <person name="Noce"/>
            <person name="A."/>
            <person name="Amills"/>
            <person name="M."/>
            <person name="Wu"/>
            <person name="D.D."/>
            <person name="Li"/>
            <person name="S."/>
            <person name="Zhou"/>
            <person name="X. and Zhong"/>
            <person name="J."/>
        </authorList>
    </citation>
    <scope>NUCLEOTIDE SEQUENCE [LARGE SCALE GENOMIC DNA]</scope>
</reference>
<dbReference type="Proteomes" id="UP000694387">
    <property type="component" value="Chromosome 26"/>
</dbReference>
<keyword evidence="4" id="KW-1185">Reference proteome</keyword>
<evidence type="ECO:0000256" key="1">
    <source>
        <dbReference type="SAM" id="MobiDB-lite"/>
    </source>
</evidence>
<feature type="compositionally biased region" description="Low complexity" evidence="1">
    <location>
        <begin position="24"/>
        <end position="37"/>
    </location>
</feature>
<accession>A0A9L0K961</accession>
<name>A0A9L0K961_EQUAS</name>
<sequence>MAAHILLLWLLASSVLGDPDSAGRRPGPQAPQPRGRPCSLGTCQAHRALGEGRPRAPGPPQLRAPAAARGQRPAAAPGPQPATTKPAQGPARRVTSARLCSSPRLSLPICRLGPRPQVSLPLTLPPGLTDHLSLPPPPGCDQRPAGALYGQRLFTFQRPE</sequence>
<dbReference type="Ensembl" id="ENSEAST00005051293.1">
    <property type="protein sequence ID" value="ENSEASP00005061373.1"/>
    <property type="gene ID" value="ENSEASG00005030277.1"/>
</dbReference>
<reference evidence="3" key="2">
    <citation type="submission" date="2025-08" db="UniProtKB">
        <authorList>
            <consortium name="Ensembl"/>
        </authorList>
    </citation>
    <scope>IDENTIFICATION</scope>
</reference>
<evidence type="ECO:0000256" key="2">
    <source>
        <dbReference type="SAM" id="SignalP"/>
    </source>
</evidence>
<organism evidence="3 4">
    <name type="scientific">Equus asinus</name>
    <name type="common">Donkey</name>
    <name type="synonym">Equus africanus asinus</name>
    <dbReference type="NCBI Taxonomy" id="9793"/>
    <lineage>
        <taxon>Eukaryota</taxon>
        <taxon>Metazoa</taxon>
        <taxon>Chordata</taxon>
        <taxon>Craniata</taxon>
        <taxon>Vertebrata</taxon>
        <taxon>Euteleostomi</taxon>
        <taxon>Mammalia</taxon>
        <taxon>Eutheria</taxon>
        <taxon>Laurasiatheria</taxon>
        <taxon>Perissodactyla</taxon>
        <taxon>Equidae</taxon>
        <taxon>Equus</taxon>
    </lineage>
</organism>
<feature type="region of interest" description="Disordered" evidence="1">
    <location>
        <begin position="20"/>
        <end position="99"/>
    </location>
</feature>
<dbReference type="AlphaFoldDB" id="A0A9L0K961"/>
<feature type="chain" id="PRO_5040270402" evidence="2">
    <location>
        <begin position="18"/>
        <end position="160"/>
    </location>
</feature>
<feature type="signal peptide" evidence="2">
    <location>
        <begin position="1"/>
        <end position="17"/>
    </location>
</feature>
<feature type="compositionally biased region" description="Low complexity" evidence="1">
    <location>
        <begin position="63"/>
        <end position="77"/>
    </location>
</feature>
<reference evidence="3" key="3">
    <citation type="submission" date="2025-09" db="UniProtKB">
        <authorList>
            <consortium name="Ensembl"/>
        </authorList>
    </citation>
    <scope>IDENTIFICATION</scope>
</reference>
<dbReference type="GeneTree" id="ENSGT00730000112484"/>
<proteinExistence type="predicted"/>
<keyword evidence="2" id="KW-0732">Signal</keyword>
<protein>
    <submittedName>
        <fullName evidence="3">Uncharacterized protein</fullName>
    </submittedName>
</protein>
<evidence type="ECO:0000313" key="4">
    <source>
        <dbReference type="Proteomes" id="UP000694387"/>
    </source>
</evidence>
<evidence type="ECO:0000313" key="3">
    <source>
        <dbReference type="Ensembl" id="ENSEASP00005061373.1"/>
    </source>
</evidence>